<comment type="caution">
    <text evidence="2">The sequence shown here is derived from an EMBL/GenBank/DDBJ whole genome shotgun (WGS) entry which is preliminary data.</text>
</comment>
<dbReference type="Proteomes" id="UP000483820">
    <property type="component" value="Chromosome V"/>
</dbReference>
<dbReference type="InterPro" id="IPR012885">
    <property type="entry name" value="F-box_Sdz-33"/>
</dbReference>
<dbReference type="PANTHER" id="PTHR21503">
    <property type="entry name" value="F-BOX-CONTAINING HYPOTHETICAL PROTEIN C.ELEGANS"/>
    <property type="match status" value="1"/>
</dbReference>
<dbReference type="EMBL" id="WUAV01000005">
    <property type="protein sequence ID" value="KAF1753827.1"/>
    <property type="molecule type" value="Genomic_DNA"/>
</dbReference>
<sequence length="1228" mass="143283">MSTFKLLSVPFLAIREVLRNLNLIELLELSQTSKKLSILISQAAKRQFEVIVDCRPRCMTINTPRKSYHINLDKKVEGVMNIGSYKRHTTAGEQKMTLHWKKHWISLFYQIVRIFKCPVTAFYTGSFLSLNEFQLIMKFIMRRQSEIQQLHIRKNNIDEKFMLKILNTLAVRESLFLNSNSLPQNFHYKYGLTSISFWSCKWFTLNSLLATRSVTIELLGSSLTNEDLNVFLLGWKQGKYPRLAYLSIGSDSFNDSVPILGMMPPIRNENPNPEVIRMSFGNSVFSITGGVQIRRDDGMAAWIKFGKDDGLSPNLMKLSLIVETKLDRAFCDRAAEEFIEAFKTFSQFKKRRVAEEISLIDLPAKIFLCNKMVIDSFLPWDVCFNNSRGVADSSSFEKPPMRTSAMGKNEFGKLGVGSDEKYIDRLKDVKLFGEGYEGSEEIFTTPVKLDYVAYHDELDVVLNYTSTEFRNYSSSRDLIVGQWRDDDPGIVSRGPNWRVLSELGSSGGYVLPVTMMQISRQNHFYTENMHNTICSDDLGTQQSAVYWVQVRTSQNWENDLTPQMPVVIANGYRIDVTNRPIQMEANGYKEIYATSRGVFYKGQLRLVPAEQSRKRAHAEDNSETSSHIVSSQKPNILTAVLEEVVLPHSVDGFTVEDCSFIFHARNSENLQSNKSDYWPVYYPYCFTIPINKDRSYMTENAPKLHSFFEEHVENGYKEYYDRIFNIMGLVTVELMLPVLALLTLRNFLELDKATKIPIVFLKCAKAYEGLDIVKPEELEVLCKKLEKEMLNSTAQVKDLPIVVRKTRWSEQNRTDRLSIMKKESEDFMSHLISDITNSMRHLMNLPLVYRKHSLDLRFCYFVLMILESYNKHIERYKENYQPSSFEGSYFIEEETVFGPVSVVNAMKNNVEKSEWGESRFRTIVIEAFVILYSHDKDNKPIVHHKIYERTINWIFLQYMDSTLISEVDENNILNLNKICLRDDSPLRFRNLVHRYFSTDEDVNEHRFCKKEYNMSTFFSTLAPTDKYYITTSDKTIVECPKILFEIFSAYDAARRRNCDGNLHELQLDFKETTVQALLCVVMDISVFPRMDMDMKLEVFKIARFCIFTHLIEKLLLLIIVTAEEEDVYDIRQLFGEHRESVIEMIGKYRPEMILFWEISPIPEEQFWDDYKLICEEIAIHHYREVDECARRVKKDEVFDDYEISKSWIRQEFFDKEKDKDIETDAEVS</sequence>
<dbReference type="PROSITE" id="PS50181">
    <property type="entry name" value="FBOX"/>
    <property type="match status" value="1"/>
</dbReference>
<evidence type="ECO:0000259" key="1">
    <source>
        <dbReference type="PROSITE" id="PS50181"/>
    </source>
</evidence>
<dbReference type="GeneID" id="9818018"/>
<gene>
    <name evidence="2" type="ORF">GCK72_020384</name>
</gene>
<feature type="domain" description="F-box" evidence="1">
    <location>
        <begin position="3"/>
        <end position="51"/>
    </location>
</feature>
<dbReference type="AlphaFoldDB" id="A0A6A5GF14"/>
<dbReference type="Pfam" id="PF00646">
    <property type="entry name" value="F-box"/>
    <property type="match status" value="1"/>
</dbReference>
<protein>
    <recommendedName>
        <fullName evidence="1">F-box domain-containing protein</fullName>
    </recommendedName>
</protein>
<evidence type="ECO:0000313" key="2">
    <source>
        <dbReference type="EMBL" id="KAF1753827.1"/>
    </source>
</evidence>
<dbReference type="PANTHER" id="PTHR21503:SF52">
    <property type="entry name" value="F-BOX DOMAIN-CONTAINING PROTEIN"/>
    <property type="match status" value="1"/>
</dbReference>
<reference evidence="2 3" key="1">
    <citation type="submission" date="2019-12" db="EMBL/GenBank/DDBJ databases">
        <title>Chromosome-level assembly of the Caenorhabditis remanei genome.</title>
        <authorList>
            <person name="Teterina A.A."/>
            <person name="Willis J.H."/>
            <person name="Phillips P.C."/>
        </authorList>
    </citation>
    <scope>NUCLEOTIDE SEQUENCE [LARGE SCALE GENOMIC DNA]</scope>
    <source>
        <strain evidence="2 3">PX506</strain>
        <tissue evidence="2">Whole organism</tissue>
    </source>
</reference>
<proteinExistence type="predicted"/>
<name>A0A6A5GF14_CAERE</name>
<dbReference type="RefSeq" id="XP_053582460.1">
    <property type="nucleotide sequence ID" value="XM_053733547.1"/>
</dbReference>
<dbReference type="CTD" id="9818018"/>
<evidence type="ECO:0000313" key="3">
    <source>
        <dbReference type="Proteomes" id="UP000483820"/>
    </source>
</evidence>
<dbReference type="Pfam" id="PF07735">
    <property type="entry name" value="FBA_2"/>
    <property type="match status" value="1"/>
</dbReference>
<accession>A0A6A5GF14</accession>
<dbReference type="InterPro" id="IPR001810">
    <property type="entry name" value="F-box_dom"/>
</dbReference>
<dbReference type="KEGG" id="crq:GCK72_020384"/>
<organism evidence="2 3">
    <name type="scientific">Caenorhabditis remanei</name>
    <name type="common">Caenorhabditis vulgaris</name>
    <dbReference type="NCBI Taxonomy" id="31234"/>
    <lineage>
        <taxon>Eukaryota</taxon>
        <taxon>Metazoa</taxon>
        <taxon>Ecdysozoa</taxon>
        <taxon>Nematoda</taxon>
        <taxon>Chromadorea</taxon>
        <taxon>Rhabditida</taxon>
        <taxon>Rhabditina</taxon>
        <taxon>Rhabditomorpha</taxon>
        <taxon>Rhabditoidea</taxon>
        <taxon>Rhabditidae</taxon>
        <taxon>Peloderinae</taxon>
        <taxon>Caenorhabditis</taxon>
    </lineage>
</organism>